<protein>
    <recommendedName>
        <fullName evidence="2">Type IV pilin Tt1218-like domain-containing protein</fullName>
    </recommendedName>
</protein>
<keyword evidence="1" id="KW-1133">Transmembrane helix</keyword>
<dbReference type="EMBL" id="CP018632">
    <property type="protein sequence ID" value="ASJ76558.1"/>
    <property type="molecule type" value="Genomic_DNA"/>
</dbReference>
<dbReference type="AlphaFoldDB" id="A0A2Z2P2K7"/>
<dbReference type="InterPro" id="IPR054402">
    <property type="entry name" value="Tt1218-like_dom"/>
</dbReference>
<evidence type="ECO:0000256" key="1">
    <source>
        <dbReference type="SAM" id="Phobius"/>
    </source>
</evidence>
<keyword evidence="1" id="KW-0472">Membrane</keyword>
<dbReference type="InterPro" id="IPR013362">
    <property type="entry name" value="Pilus_4_PilV"/>
</dbReference>
<name>A0A2Z2P2K7_9GAMM</name>
<evidence type="ECO:0000313" key="4">
    <source>
        <dbReference type="Proteomes" id="UP000250079"/>
    </source>
</evidence>
<gene>
    <name evidence="3" type="ORF">IMCC3135_32565</name>
</gene>
<dbReference type="Pfam" id="PF22150">
    <property type="entry name" value="Tt1218-like"/>
    <property type="match status" value="1"/>
</dbReference>
<keyword evidence="4" id="KW-1185">Reference proteome</keyword>
<dbReference type="OrthoDB" id="8547299at2"/>
<dbReference type="Proteomes" id="UP000250079">
    <property type="component" value="Chromosome"/>
</dbReference>
<dbReference type="NCBIfam" id="TIGR02523">
    <property type="entry name" value="type_IV_pilV"/>
    <property type="match status" value="1"/>
</dbReference>
<dbReference type="InterPro" id="IPR012902">
    <property type="entry name" value="N_methyl_site"/>
</dbReference>
<dbReference type="RefSeq" id="WP_088921320.1">
    <property type="nucleotide sequence ID" value="NZ_CP018632.1"/>
</dbReference>
<dbReference type="Pfam" id="PF07963">
    <property type="entry name" value="N_methyl"/>
    <property type="match status" value="1"/>
</dbReference>
<dbReference type="KEGG" id="gai:IMCC3135_32565"/>
<organism evidence="3 4">
    <name type="scientific">Granulosicoccus antarcticus IMCC3135</name>
    <dbReference type="NCBI Taxonomy" id="1192854"/>
    <lineage>
        <taxon>Bacteria</taxon>
        <taxon>Pseudomonadati</taxon>
        <taxon>Pseudomonadota</taxon>
        <taxon>Gammaproteobacteria</taxon>
        <taxon>Chromatiales</taxon>
        <taxon>Granulosicoccaceae</taxon>
        <taxon>Granulosicoccus</taxon>
    </lineage>
</organism>
<evidence type="ECO:0000313" key="3">
    <source>
        <dbReference type="EMBL" id="ASJ76558.1"/>
    </source>
</evidence>
<keyword evidence="1" id="KW-0812">Transmembrane</keyword>
<accession>A0A2Z2P2K7</accession>
<reference evidence="3 4" key="1">
    <citation type="submission" date="2016-12" db="EMBL/GenBank/DDBJ databases">
        <authorList>
            <person name="Song W.-J."/>
            <person name="Kurnit D.M."/>
        </authorList>
    </citation>
    <scope>NUCLEOTIDE SEQUENCE [LARGE SCALE GENOMIC DNA]</scope>
    <source>
        <strain evidence="3 4">IMCC3135</strain>
    </source>
</reference>
<feature type="domain" description="Type IV pilin Tt1218-like" evidence="2">
    <location>
        <begin position="33"/>
        <end position="114"/>
    </location>
</feature>
<sequence length="185" mass="19418">MSSTAHKQQGVGLIEVLVALVVVSFGVLGMAGLQLTGMKHSTNGFNRSKALILTENIATRMRINSAGVLDGDYAGFDSSKDANLCKVKPVPYCQASKGIAAQSCSVDELAEFDLFSVACGDWGPDGATAGVQGMLPSGAKLEVVCDDSPCAVESTYTLSVSWPEGQTASSEKEAVLKRVQMRLRP</sequence>
<feature type="transmembrane region" description="Helical" evidence="1">
    <location>
        <begin position="12"/>
        <end position="33"/>
    </location>
</feature>
<evidence type="ECO:0000259" key="2">
    <source>
        <dbReference type="Pfam" id="PF22150"/>
    </source>
</evidence>
<proteinExistence type="predicted"/>